<gene>
    <name evidence="5" type="ORF">DVK44_12495</name>
</gene>
<organism evidence="5 6">
    <name type="scientific">Streptomyces paludis</name>
    <dbReference type="NCBI Taxonomy" id="2282738"/>
    <lineage>
        <taxon>Bacteria</taxon>
        <taxon>Bacillati</taxon>
        <taxon>Actinomycetota</taxon>
        <taxon>Actinomycetes</taxon>
        <taxon>Kitasatosporales</taxon>
        <taxon>Streptomycetaceae</taxon>
        <taxon>Streptomyces</taxon>
    </lineage>
</organism>
<feature type="domain" description="Peptidase S26" evidence="4">
    <location>
        <begin position="101"/>
        <end position="137"/>
    </location>
</feature>
<feature type="active site" evidence="3">
    <location>
        <position position="80"/>
    </location>
</feature>
<evidence type="ECO:0000259" key="4">
    <source>
        <dbReference type="Pfam" id="PF10502"/>
    </source>
</evidence>
<dbReference type="OrthoDB" id="5518017at2"/>
<accession>A0A345HNX1</accession>
<sequence length="140" mass="15144">MIFGLIAVLLCAPVVIWRLLARTLIVVTVQGMSMEPTYSPGDRVLVRRGKNAGRGEVVVVEPPAGSWAPDESPGNPWMIKRVLGLPGDPVPHYDRGETLEGTVPPGMLFLLGDNTKVSLDSRQMGFFSTGQMLGTVLCRL</sequence>
<evidence type="ECO:0000313" key="5">
    <source>
        <dbReference type="EMBL" id="AXG78395.1"/>
    </source>
</evidence>
<dbReference type="GO" id="GO:0005886">
    <property type="term" value="C:plasma membrane"/>
    <property type="evidence" value="ECO:0007669"/>
    <property type="project" value="UniProtKB-SubCell"/>
</dbReference>
<dbReference type="AlphaFoldDB" id="A0A345HNX1"/>
<evidence type="ECO:0000256" key="1">
    <source>
        <dbReference type="ARBA" id="ARBA00004401"/>
    </source>
</evidence>
<protein>
    <recommendedName>
        <fullName evidence="4">Peptidase S26 domain-containing protein</fullName>
    </recommendedName>
</protein>
<dbReference type="CDD" id="cd06530">
    <property type="entry name" value="S26_SPase_I"/>
    <property type="match status" value="1"/>
</dbReference>
<dbReference type="PRINTS" id="PR00727">
    <property type="entry name" value="LEADERPTASE"/>
</dbReference>
<evidence type="ECO:0000256" key="2">
    <source>
        <dbReference type="ARBA" id="ARBA00009370"/>
    </source>
</evidence>
<name>A0A345HNX1_9ACTN</name>
<reference evidence="6" key="1">
    <citation type="submission" date="2018-07" db="EMBL/GenBank/DDBJ databases">
        <authorList>
            <person name="Zhao J."/>
        </authorList>
    </citation>
    <scope>NUCLEOTIDE SEQUENCE [LARGE SCALE GENOMIC DNA]</scope>
    <source>
        <strain evidence="6">GSSD-12</strain>
    </source>
</reference>
<dbReference type="Gene3D" id="2.10.109.10">
    <property type="entry name" value="Umud Fragment, subunit A"/>
    <property type="match status" value="1"/>
</dbReference>
<dbReference type="RefSeq" id="WP_114659741.1">
    <property type="nucleotide sequence ID" value="NZ_CP031194.1"/>
</dbReference>
<dbReference type="GO" id="GO:0004252">
    <property type="term" value="F:serine-type endopeptidase activity"/>
    <property type="evidence" value="ECO:0007669"/>
    <property type="project" value="InterPro"/>
</dbReference>
<feature type="active site" evidence="3">
    <location>
        <position position="33"/>
    </location>
</feature>
<dbReference type="PANTHER" id="PTHR43390">
    <property type="entry name" value="SIGNAL PEPTIDASE I"/>
    <property type="match status" value="1"/>
</dbReference>
<keyword evidence="6" id="KW-1185">Reference proteome</keyword>
<feature type="domain" description="Peptidase S26" evidence="4">
    <location>
        <begin position="9"/>
        <end position="92"/>
    </location>
</feature>
<proteinExistence type="inferred from homology"/>
<dbReference type="SUPFAM" id="SSF51306">
    <property type="entry name" value="LexA/Signal peptidase"/>
    <property type="match status" value="1"/>
</dbReference>
<dbReference type="EMBL" id="CP031194">
    <property type="protein sequence ID" value="AXG78395.1"/>
    <property type="molecule type" value="Genomic_DNA"/>
</dbReference>
<dbReference type="InterPro" id="IPR036286">
    <property type="entry name" value="LexA/Signal_pep-like_sf"/>
</dbReference>
<dbReference type="Pfam" id="PF10502">
    <property type="entry name" value="Peptidase_S26"/>
    <property type="match status" value="2"/>
</dbReference>
<dbReference type="InterPro" id="IPR000223">
    <property type="entry name" value="Pept_S26A_signal_pept_1"/>
</dbReference>
<comment type="subcellular location">
    <subcellularLocation>
        <location evidence="1">Cell membrane</location>
        <topology evidence="1">Single-pass type II membrane protein</topology>
    </subcellularLocation>
</comment>
<dbReference type="InterPro" id="IPR019533">
    <property type="entry name" value="Peptidase_S26"/>
</dbReference>
<evidence type="ECO:0000256" key="3">
    <source>
        <dbReference type="PIRSR" id="PIRSR600223-1"/>
    </source>
</evidence>
<evidence type="ECO:0000313" key="6">
    <source>
        <dbReference type="Proteomes" id="UP000253868"/>
    </source>
</evidence>
<dbReference type="KEGG" id="spad:DVK44_12495"/>
<dbReference type="PANTHER" id="PTHR43390:SF1">
    <property type="entry name" value="CHLOROPLAST PROCESSING PEPTIDASE"/>
    <property type="match status" value="1"/>
</dbReference>
<dbReference type="GO" id="GO:0006465">
    <property type="term" value="P:signal peptide processing"/>
    <property type="evidence" value="ECO:0007669"/>
    <property type="project" value="InterPro"/>
</dbReference>
<comment type="similarity">
    <text evidence="2">Belongs to the peptidase S26 family.</text>
</comment>
<dbReference type="Proteomes" id="UP000253868">
    <property type="component" value="Chromosome"/>
</dbReference>